<dbReference type="PRINTS" id="PR00081">
    <property type="entry name" value="GDHRDH"/>
</dbReference>
<dbReference type="GO" id="GO:0016020">
    <property type="term" value="C:membrane"/>
    <property type="evidence" value="ECO:0007669"/>
    <property type="project" value="TreeGrafter"/>
</dbReference>
<evidence type="ECO:0000256" key="1">
    <source>
        <dbReference type="ARBA" id="ARBA00006484"/>
    </source>
</evidence>
<organism evidence="3 4">
    <name type="scientific">Eikenella halliae</name>
    <dbReference type="NCBI Taxonomy" id="1795832"/>
    <lineage>
        <taxon>Bacteria</taxon>
        <taxon>Pseudomonadati</taxon>
        <taxon>Pseudomonadota</taxon>
        <taxon>Betaproteobacteria</taxon>
        <taxon>Neisseriales</taxon>
        <taxon>Neisseriaceae</taxon>
        <taxon>Eikenella</taxon>
    </lineage>
</organism>
<gene>
    <name evidence="3" type="ORF">A7Q00_00230</name>
</gene>
<reference evidence="4" key="1">
    <citation type="submission" date="2016-05" db="EMBL/GenBank/DDBJ databases">
        <title>Draft genome of Corynebacterium afermentans subsp. afermentans LCDC 88199T.</title>
        <authorList>
            <person name="Bernier A.-M."/>
            <person name="Bernard K."/>
        </authorList>
    </citation>
    <scope>NUCLEOTIDE SEQUENCE [LARGE SCALE GENOMIC DNA]</scope>
    <source>
        <strain evidence="4">NML130454</strain>
    </source>
</reference>
<evidence type="ECO:0008006" key="5">
    <source>
        <dbReference type="Google" id="ProtNLM"/>
    </source>
</evidence>
<dbReference type="STRING" id="1795832.A7Q00_00230"/>
<proteinExistence type="inferred from homology"/>
<comment type="similarity">
    <text evidence="1">Belongs to the short-chain dehydrogenases/reductases (SDR) family.</text>
</comment>
<dbReference type="SUPFAM" id="SSF51735">
    <property type="entry name" value="NAD(P)-binding Rossmann-fold domains"/>
    <property type="match status" value="1"/>
</dbReference>
<dbReference type="OrthoDB" id="9810734at2"/>
<dbReference type="InterPro" id="IPR036291">
    <property type="entry name" value="NAD(P)-bd_dom_sf"/>
</dbReference>
<keyword evidence="2" id="KW-0560">Oxidoreductase</keyword>
<dbReference type="Gene3D" id="3.40.50.720">
    <property type="entry name" value="NAD(P)-binding Rossmann-like Domain"/>
    <property type="match status" value="1"/>
</dbReference>
<keyword evidence="4" id="KW-1185">Reference proteome</keyword>
<accession>A0A1B6W243</accession>
<comment type="caution">
    <text evidence="3">The sequence shown here is derived from an EMBL/GenBank/DDBJ whole genome shotgun (WGS) entry which is preliminary data.</text>
</comment>
<dbReference type="Pfam" id="PF00106">
    <property type="entry name" value="adh_short"/>
    <property type="match status" value="1"/>
</dbReference>
<dbReference type="PANTHER" id="PTHR44196:SF1">
    <property type="entry name" value="DEHYDROGENASE_REDUCTASE SDR FAMILY MEMBER 7B"/>
    <property type="match status" value="1"/>
</dbReference>
<dbReference type="InterPro" id="IPR002347">
    <property type="entry name" value="SDR_fam"/>
</dbReference>
<dbReference type="AlphaFoldDB" id="A0A1B6W243"/>
<dbReference type="RefSeq" id="WP_064088657.1">
    <property type="nucleotide sequence ID" value="NZ_LXSQ01000001.1"/>
</dbReference>
<sequence>MNLTDKKILLTGGSSGIGAALAEALHRRGAHVLTCARHLPESLPDGITFRRCDLSLPAERDALAAWVREEHPDTAVLINNAAVQRTLDFVGGERAALLQNLAQELAVNLEAPVALTAALLPVLASQPQAAVVNITTGLALAPKKSAPVYCAAKAGLHNFTRALRYQTEAAAPHIRVQEIVPPLVDTRMTAGRGSGKLSPEAVADAVVRAIESGRAETCIGKIRLLKWLLRLAPSAAYRILRNE</sequence>
<name>A0A1B6W243_9NEIS</name>
<evidence type="ECO:0000313" key="4">
    <source>
        <dbReference type="Proteomes" id="UP000077726"/>
    </source>
</evidence>
<evidence type="ECO:0000313" key="3">
    <source>
        <dbReference type="EMBL" id="OAM45253.1"/>
    </source>
</evidence>
<dbReference type="GO" id="GO:0016491">
    <property type="term" value="F:oxidoreductase activity"/>
    <property type="evidence" value="ECO:0007669"/>
    <property type="project" value="UniProtKB-KW"/>
</dbReference>
<dbReference type="Proteomes" id="UP000077726">
    <property type="component" value="Unassembled WGS sequence"/>
</dbReference>
<dbReference type="EMBL" id="LXSQ01000001">
    <property type="protein sequence ID" value="OAM45253.1"/>
    <property type="molecule type" value="Genomic_DNA"/>
</dbReference>
<evidence type="ECO:0000256" key="2">
    <source>
        <dbReference type="ARBA" id="ARBA00023002"/>
    </source>
</evidence>
<protein>
    <recommendedName>
        <fullName evidence="5">Oxidoreductase</fullName>
    </recommendedName>
</protein>
<dbReference type="PANTHER" id="PTHR44196">
    <property type="entry name" value="DEHYDROGENASE/REDUCTASE SDR FAMILY MEMBER 7B"/>
    <property type="match status" value="1"/>
</dbReference>